<dbReference type="UniPathway" id="UPA00591">
    <property type="reaction ID" value="UER00648"/>
</dbReference>
<proteinExistence type="inferred from homology"/>
<dbReference type="InterPro" id="IPR000836">
    <property type="entry name" value="PRTase_dom"/>
</dbReference>
<accession>A0A650EM55</accession>
<evidence type="ECO:0000256" key="1">
    <source>
        <dbReference type="ARBA" id="ARBA00001946"/>
    </source>
</evidence>
<comment type="pathway">
    <text evidence="3 15">Purine metabolism; IMP biosynthesis via salvage pathway; IMP from hypoxanthine: step 1/1.</text>
</comment>
<evidence type="ECO:0000256" key="9">
    <source>
        <dbReference type="ARBA" id="ARBA00022723"/>
    </source>
</evidence>
<dbReference type="CDD" id="cd06223">
    <property type="entry name" value="PRTases_typeI"/>
    <property type="match status" value="1"/>
</dbReference>
<dbReference type="Gene3D" id="3.40.50.2020">
    <property type="match status" value="1"/>
</dbReference>
<dbReference type="GO" id="GO:0006178">
    <property type="term" value="P:guanine salvage"/>
    <property type="evidence" value="ECO:0007669"/>
    <property type="project" value="TreeGrafter"/>
</dbReference>
<name>A0A650EM55_9BACT</name>
<reference evidence="17" key="1">
    <citation type="journal article" date="2020" name="J. ISSAAS">
        <title>Lactobacilli and other gastrointestinal microbiota of Peromyscus leucopus, reservoir host for agents of Lyme disease and other zoonoses in North America.</title>
        <authorList>
            <person name="Milovic A."/>
            <person name="Bassam K."/>
            <person name="Shao H."/>
            <person name="Chatzistamou I."/>
            <person name="Tufts D.M."/>
            <person name="Diuk-Wasser M."/>
            <person name="Barbour A.G."/>
        </authorList>
    </citation>
    <scope>NUCLEOTIDE SEQUENCE</scope>
    <source>
        <strain evidence="17">LL30</strain>
    </source>
</reference>
<protein>
    <recommendedName>
        <fullName evidence="5 15">Hypoxanthine phosphoribosyltransferase</fullName>
        <ecNumber evidence="5 15">2.4.2.8</ecNumber>
    </recommendedName>
</protein>
<keyword evidence="8 15" id="KW-0808">Transferase</keyword>
<dbReference type="EC" id="2.4.2.8" evidence="5 15"/>
<dbReference type="GO" id="GO:0000287">
    <property type="term" value="F:magnesium ion binding"/>
    <property type="evidence" value="ECO:0007669"/>
    <property type="project" value="TreeGrafter"/>
</dbReference>
<dbReference type="GO" id="GO:0006166">
    <property type="term" value="P:purine ribonucleoside salvage"/>
    <property type="evidence" value="ECO:0007669"/>
    <property type="project" value="UniProtKB-KW"/>
</dbReference>
<evidence type="ECO:0000256" key="7">
    <source>
        <dbReference type="ARBA" id="ARBA00022676"/>
    </source>
</evidence>
<comment type="similarity">
    <text evidence="4 15">Belongs to the purine/pyrimidine phosphoribosyltransferase family.</text>
</comment>
<evidence type="ECO:0000256" key="10">
    <source>
        <dbReference type="ARBA" id="ARBA00022726"/>
    </source>
</evidence>
<comment type="catalytic activity">
    <reaction evidence="14">
        <text>IMP + diphosphate = hypoxanthine + 5-phospho-alpha-D-ribose 1-diphosphate</text>
        <dbReference type="Rhea" id="RHEA:17973"/>
        <dbReference type="ChEBI" id="CHEBI:17368"/>
        <dbReference type="ChEBI" id="CHEBI:33019"/>
        <dbReference type="ChEBI" id="CHEBI:58017"/>
        <dbReference type="ChEBI" id="CHEBI:58053"/>
        <dbReference type="EC" id="2.4.2.8"/>
    </reaction>
    <physiologicalReaction direction="right-to-left" evidence="14">
        <dbReference type="Rhea" id="RHEA:17975"/>
    </physiologicalReaction>
</comment>
<evidence type="ECO:0000256" key="8">
    <source>
        <dbReference type="ARBA" id="ARBA00022679"/>
    </source>
</evidence>
<keyword evidence="6 15" id="KW-0963">Cytoplasm</keyword>
<evidence type="ECO:0000256" key="3">
    <source>
        <dbReference type="ARBA" id="ARBA00004669"/>
    </source>
</evidence>
<evidence type="ECO:0000256" key="12">
    <source>
        <dbReference type="ARBA" id="ARBA00022842"/>
    </source>
</evidence>
<keyword evidence="7 15" id="KW-0328">Glycosyltransferase</keyword>
<dbReference type="GO" id="GO:0032264">
    <property type="term" value="P:IMP salvage"/>
    <property type="evidence" value="ECO:0007669"/>
    <property type="project" value="UniProtKB-UniPathway"/>
</dbReference>
<keyword evidence="10 15" id="KW-0660">Purine salvage</keyword>
<organism evidence="17">
    <name type="scientific">uncultured Elusimicrobia bacterium</name>
    <dbReference type="NCBI Taxonomy" id="699876"/>
    <lineage>
        <taxon>Bacteria</taxon>
        <taxon>Pseudomonadati</taxon>
        <taxon>Elusimicrobiota</taxon>
        <taxon>Elusimicrobia</taxon>
        <taxon>environmental samples</taxon>
    </lineage>
</organism>
<dbReference type="SUPFAM" id="SSF53271">
    <property type="entry name" value="PRTase-like"/>
    <property type="match status" value="1"/>
</dbReference>
<keyword evidence="11 15" id="KW-0547">Nucleotide-binding</keyword>
<dbReference type="Pfam" id="PF00156">
    <property type="entry name" value="Pribosyltran"/>
    <property type="match status" value="1"/>
</dbReference>
<sequence length="176" mass="19824">MPENPVLERVLFSEEQLAARVAELGRQISADYRGKQPLFVGILRGCILFYSDLMKNISVDCNMDFMCLSSYAGGTASTGQVRTMLDLRESIKGRHVVIVEDIVDTGLTLEYLLGNLRNRGAASIEICCLLDKPCNRKAEVHPKYVGFTVENEFVIGYGLDYNELYRNLPYIGVFRK</sequence>
<evidence type="ECO:0000256" key="14">
    <source>
        <dbReference type="ARBA" id="ARBA00049402"/>
    </source>
</evidence>
<dbReference type="InterPro" id="IPR029057">
    <property type="entry name" value="PRTase-like"/>
</dbReference>
<comment type="cofactor">
    <cofactor evidence="1 15">
        <name>Mg(2+)</name>
        <dbReference type="ChEBI" id="CHEBI:18420"/>
    </cofactor>
</comment>
<evidence type="ECO:0000259" key="16">
    <source>
        <dbReference type="Pfam" id="PF00156"/>
    </source>
</evidence>
<evidence type="ECO:0000256" key="11">
    <source>
        <dbReference type="ARBA" id="ARBA00022741"/>
    </source>
</evidence>
<dbReference type="GO" id="GO:0052657">
    <property type="term" value="F:guanine phosphoribosyltransferase activity"/>
    <property type="evidence" value="ECO:0007669"/>
    <property type="project" value="UniProtKB-ARBA"/>
</dbReference>
<comment type="catalytic activity">
    <reaction evidence="13">
        <text>GMP + diphosphate = guanine + 5-phospho-alpha-D-ribose 1-diphosphate</text>
        <dbReference type="Rhea" id="RHEA:25424"/>
        <dbReference type="ChEBI" id="CHEBI:16235"/>
        <dbReference type="ChEBI" id="CHEBI:33019"/>
        <dbReference type="ChEBI" id="CHEBI:58017"/>
        <dbReference type="ChEBI" id="CHEBI:58115"/>
        <dbReference type="EC" id="2.4.2.8"/>
    </reaction>
    <physiologicalReaction direction="right-to-left" evidence="13">
        <dbReference type="Rhea" id="RHEA:25426"/>
    </physiologicalReaction>
</comment>
<dbReference type="NCBIfam" id="TIGR01203">
    <property type="entry name" value="HGPRTase"/>
    <property type="match status" value="1"/>
</dbReference>
<evidence type="ECO:0000256" key="15">
    <source>
        <dbReference type="RuleBase" id="RU364099"/>
    </source>
</evidence>
<dbReference type="PANTHER" id="PTHR43340:SF1">
    <property type="entry name" value="HYPOXANTHINE PHOSPHORIBOSYLTRANSFERASE"/>
    <property type="match status" value="1"/>
</dbReference>
<dbReference type="GO" id="GO:0032263">
    <property type="term" value="P:GMP salvage"/>
    <property type="evidence" value="ECO:0007669"/>
    <property type="project" value="TreeGrafter"/>
</dbReference>
<dbReference type="InterPro" id="IPR005904">
    <property type="entry name" value="Hxn_phspho_trans"/>
</dbReference>
<dbReference type="InterPro" id="IPR050408">
    <property type="entry name" value="HGPRT"/>
</dbReference>
<evidence type="ECO:0000256" key="2">
    <source>
        <dbReference type="ARBA" id="ARBA00004496"/>
    </source>
</evidence>
<feature type="domain" description="Phosphoribosyltransferase" evidence="16">
    <location>
        <begin position="15"/>
        <end position="161"/>
    </location>
</feature>
<evidence type="ECO:0000313" key="17">
    <source>
        <dbReference type="EMBL" id="QGT50849.1"/>
    </source>
</evidence>
<evidence type="ECO:0000256" key="4">
    <source>
        <dbReference type="ARBA" id="ARBA00008391"/>
    </source>
</evidence>
<dbReference type="GO" id="GO:0046100">
    <property type="term" value="P:hypoxanthine metabolic process"/>
    <property type="evidence" value="ECO:0007669"/>
    <property type="project" value="TreeGrafter"/>
</dbReference>
<evidence type="ECO:0000256" key="5">
    <source>
        <dbReference type="ARBA" id="ARBA00011895"/>
    </source>
</evidence>
<dbReference type="GO" id="GO:0004422">
    <property type="term" value="F:hypoxanthine phosphoribosyltransferase activity"/>
    <property type="evidence" value="ECO:0007669"/>
    <property type="project" value="InterPro"/>
</dbReference>
<comment type="subcellular location">
    <subcellularLocation>
        <location evidence="2 15">Cytoplasm</location>
    </subcellularLocation>
</comment>
<evidence type="ECO:0000256" key="13">
    <source>
        <dbReference type="ARBA" id="ARBA00048811"/>
    </source>
</evidence>
<dbReference type="EMBL" id="MN577572">
    <property type="protein sequence ID" value="QGT50849.1"/>
    <property type="molecule type" value="Genomic_DNA"/>
</dbReference>
<evidence type="ECO:0000256" key="6">
    <source>
        <dbReference type="ARBA" id="ARBA00022490"/>
    </source>
</evidence>
<gene>
    <name evidence="17" type="primary">hpt</name>
    <name evidence="17" type="ORF">Elusimicrob2101_1120</name>
</gene>
<dbReference type="AlphaFoldDB" id="A0A650EM55"/>
<dbReference type="GO" id="GO:0005829">
    <property type="term" value="C:cytosol"/>
    <property type="evidence" value="ECO:0007669"/>
    <property type="project" value="TreeGrafter"/>
</dbReference>
<dbReference type="PANTHER" id="PTHR43340">
    <property type="entry name" value="HYPOXANTHINE-GUANINE PHOSPHORIBOSYLTRANSFERASE"/>
    <property type="match status" value="1"/>
</dbReference>
<keyword evidence="12 15" id="KW-0460">Magnesium</keyword>
<dbReference type="GO" id="GO:0000166">
    <property type="term" value="F:nucleotide binding"/>
    <property type="evidence" value="ECO:0007669"/>
    <property type="project" value="UniProtKB-KW"/>
</dbReference>
<dbReference type="FunFam" id="3.40.50.2020:FF:000006">
    <property type="entry name" value="Hypoxanthine phosphoribosyltransferase"/>
    <property type="match status" value="1"/>
</dbReference>
<keyword evidence="9 15" id="KW-0479">Metal-binding</keyword>